<protein>
    <submittedName>
        <fullName evidence="2">Uncharacterized protein</fullName>
    </submittedName>
</protein>
<gene>
    <name evidence="2" type="ORF">FA15DRAFT_633554</name>
</gene>
<keyword evidence="1" id="KW-1133">Transmembrane helix</keyword>
<dbReference type="AlphaFoldDB" id="A0A5C3L6H1"/>
<evidence type="ECO:0000256" key="1">
    <source>
        <dbReference type="SAM" id="Phobius"/>
    </source>
</evidence>
<proteinExistence type="predicted"/>
<reference evidence="2 3" key="1">
    <citation type="journal article" date="2019" name="Nat. Ecol. Evol.">
        <title>Megaphylogeny resolves global patterns of mushroom evolution.</title>
        <authorList>
            <person name="Varga T."/>
            <person name="Krizsan K."/>
            <person name="Foldi C."/>
            <person name="Dima B."/>
            <person name="Sanchez-Garcia M."/>
            <person name="Sanchez-Ramirez S."/>
            <person name="Szollosi G.J."/>
            <person name="Szarkandi J.G."/>
            <person name="Papp V."/>
            <person name="Albert L."/>
            <person name="Andreopoulos W."/>
            <person name="Angelini C."/>
            <person name="Antonin V."/>
            <person name="Barry K.W."/>
            <person name="Bougher N.L."/>
            <person name="Buchanan P."/>
            <person name="Buyck B."/>
            <person name="Bense V."/>
            <person name="Catcheside P."/>
            <person name="Chovatia M."/>
            <person name="Cooper J."/>
            <person name="Damon W."/>
            <person name="Desjardin D."/>
            <person name="Finy P."/>
            <person name="Geml J."/>
            <person name="Haridas S."/>
            <person name="Hughes K."/>
            <person name="Justo A."/>
            <person name="Karasinski D."/>
            <person name="Kautmanova I."/>
            <person name="Kiss B."/>
            <person name="Kocsube S."/>
            <person name="Kotiranta H."/>
            <person name="LaButti K.M."/>
            <person name="Lechner B.E."/>
            <person name="Liimatainen K."/>
            <person name="Lipzen A."/>
            <person name="Lukacs Z."/>
            <person name="Mihaltcheva S."/>
            <person name="Morgado L.N."/>
            <person name="Niskanen T."/>
            <person name="Noordeloos M.E."/>
            <person name="Ohm R.A."/>
            <person name="Ortiz-Santana B."/>
            <person name="Ovrebo C."/>
            <person name="Racz N."/>
            <person name="Riley R."/>
            <person name="Savchenko A."/>
            <person name="Shiryaev A."/>
            <person name="Soop K."/>
            <person name="Spirin V."/>
            <person name="Szebenyi C."/>
            <person name="Tomsovsky M."/>
            <person name="Tulloss R.E."/>
            <person name="Uehling J."/>
            <person name="Grigoriev I.V."/>
            <person name="Vagvolgyi C."/>
            <person name="Papp T."/>
            <person name="Martin F.M."/>
            <person name="Miettinen O."/>
            <person name="Hibbett D.S."/>
            <person name="Nagy L.G."/>
        </authorList>
    </citation>
    <scope>NUCLEOTIDE SEQUENCE [LARGE SCALE GENOMIC DNA]</scope>
    <source>
        <strain evidence="2 3">CBS 121175</strain>
    </source>
</reference>
<dbReference type="OrthoDB" id="3259878at2759"/>
<organism evidence="2 3">
    <name type="scientific">Coprinopsis marcescibilis</name>
    <name type="common">Agaric fungus</name>
    <name type="synonym">Psathyrella marcescibilis</name>
    <dbReference type="NCBI Taxonomy" id="230819"/>
    <lineage>
        <taxon>Eukaryota</taxon>
        <taxon>Fungi</taxon>
        <taxon>Dikarya</taxon>
        <taxon>Basidiomycota</taxon>
        <taxon>Agaricomycotina</taxon>
        <taxon>Agaricomycetes</taxon>
        <taxon>Agaricomycetidae</taxon>
        <taxon>Agaricales</taxon>
        <taxon>Agaricineae</taxon>
        <taxon>Psathyrellaceae</taxon>
        <taxon>Coprinopsis</taxon>
    </lineage>
</organism>
<evidence type="ECO:0000313" key="2">
    <source>
        <dbReference type="EMBL" id="TFK28624.1"/>
    </source>
</evidence>
<keyword evidence="1" id="KW-0472">Membrane</keyword>
<sequence>MPSQSRSNASRPAPRVHRLPRHRQLDYILVPAPLDLSLPDATEKSPLPAIIVTPSSPSSIKDFSIAFLAPPKKQGWRERAMEYCFQGPQAHPASPPITTATSTECSWKGSWSGWLRSPVTPAIALPIVSPTSGDAPSSWHADPPSKKRRRPAALLLIIATSVFFLVLCQVFSQYTASHWRGPREFRDAVFGDEVAVVNDAQLWQPGGWFGAKERMLHGDHGGAHQGQGFGREGADLRLPVGRFDHNRQRMGSPTDIPPALRSAIARNEV</sequence>
<dbReference type="Proteomes" id="UP000307440">
    <property type="component" value="Unassembled WGS sequence"/>
</dbReference>
<keyword evidence="1" id="KW-0812">Transmembrane</keyword>
<evidence type="ECO:0000313" key="3">
    <source>
        <dbReference type="Proteomes" id="UP000307440"/>
    </source>
</evidence>
<dbReference type="EMBL" id="ML210154">
    <property type="protein sequence ID" value="TFK28624.1"/>
    <property type="molecule type" value="Genomic_DNA"/>
</dbReference>
<keyword evidence="3" id="KW-1185">Reference proteome</keyword>
<accession>A0A5C3L6H1</accession>
<feature type="transmembrane region" description="Helical" evidence="1">
    <location>
        <begin position="152"/>
        <end position="172"/>
    </location>
</feature>
<name>A0A5C3L6H1_COPMA</name>